<comment type="caution">
    <text evidence="1">The sequence shown here is derived from an EMBL/GenBank/DDBJ whole genome shotgun (WGS) entry which is preliminary data.</text>
</comment>
<accession>A0ABP8PSN5</accession>
<keyword evidence="2" id="KW-1185">Reference proteome</keyword>
<evidence type="ECO:0000313" key="2">
    <source>
        <dbReference type="Proteomes" id="UP001500503"/>
    </source>
</evidence>
<name>A0ABP8PSN5_9ACTN</name>
<organism evidence="1 2">
    <name type="scientific">Actinoallomurus oryzae</name>
    <dbReference type="NCBI Taxonomy" id="502180"/>
    <lineage>
        <taxon>Bacteria</taxon>
        <taxon>Bacillati</taxon>
        <taxon>Actinomycetota</taxon>
        <taxon>Actinomycetes</taxon>
        <taxon>Streptosporangiales</taxon>
        <taxon>Thermomonosporaceae</taxon>
        <taxon>Actinoallomurus</taxon>
    </lineage>
</organism>
<dbReference type="EMBL" id="BAABHF010000017">
    <property type="protein sequence ID" value="GAA4492226.1"/>
    <property type="molecule type" value="Genomic_DNA"/>
</dbReference>
<evidence type="ECO:0008006" key="3">
    <source>
        <dbReference type="Google" id="ProtNLM"/>
    </source>
</evidence>
<gene>
    <name evidence="1" type="ORF">GCM10023191_027880</name>
</gene>
<proteinExistence type="predicted"/>
<reference evidence="2" key="1">
    <citation type="journal article" date="2019" name="Int. J. Syst. Evol. Microbiol.">
        <title>The Global Catalogue of Microorganisms (GCM) 10K type strain sequencing project: providing services to taxonomists for standard genome sequencing and annotation.</title>
        <authorList>
            <consortium name="The Broad Institute Genomics Platform"/>
            <consortium name="The Broad Institute Genome Sequencing Center for Infectious Disease"/>
            <person name="Wu L."/>
            <person name="Ma J."/>
        </authorList>
    </citation>
    <scope>NUCLEOTIDE SEQUENCE [LARGE SCALE GENOMIC DNA]</scope>
    <source>
        <strain evidence="2">JCM 17933</strain>
    </source>
</reference>
<protein>
    <recommendedName>
        <fullName evidence="3">DivIVA domain-containing protein</fullName>
    </recommendedName>
</protein>
<dbReference type="Proteomes" id="UP001500503">
    <property type="component" value="Unassembled WGS sequence"/>
</dbReference>
<dbReference type="RefSeq" id="WP_345462747.1">
    <property type="nucleotide sequence ID" value="NZ_BAABHF010000017.1"/>
</dbReference>
<evidence type="ECO:0000313" key="1">
    <source>
        <dbReference type="EMBL" id="GAA4492226.1"/>
    </source>
</evidence>
<sequence length="71" mass="8142">MEELWEPAAQGPDFPVVWRGYDRRQVDEYVRNLTTGGTTGPRPGGPPPLFDVVFRGYDRRAVERYINGFGR</sequence>